<evidence type="ECO:0000256" key="2">
    <source>
        <dbReference type="ARBA" id="ARBA00002790"/>
    </source>
</evidence>
<evidence type="ECO:0000256" key="13">
    <source>
        <dbReference type="PIRSR" id="PIRSR006621-1"/>
    </source>
</evidence>
<dbReference type="PIRSF" id="PIRSF006621">
    <property type="entry name" value="Dus"/>
    <property type="match status" value="1"/>
</dbReference>
<dbReference type="GO" id="GO:0017150">
    <property type="term" value="F:tRNA dihydrouridine synthase activity"/>
    <property type="evidence" value="ECO:0007669"/>
    <property type="project" value="InterPro"/>
</dbReference>
<name>A0A4Z0D5C6_9FIRM</name>
<dbReference type="PROSITE" id="PS01136">
    <property type="entry name" value="UPF0034"/>
    <property type="match status" value="1"/>
</dbReference>
<evidence type="ECO:0000256" key="1">
    <source>
        <dbReference type="ARBA" id="ARBA00001917"/>
    </source>
</evidence>
<dbReference type="SUPFAM" id="SSF51395">
    <property type="entry name" value="FMN-linked oxidoreductases"/>
    <property type="match status" value="1"/>
</dbReference>
<feature type="binding site" evidence="14">
    <location>
        <position position="155"/>
    </location>
    <ligand>
        <name>FMN</name>
        <dbReference type="ChEBI" id="CHEBI:58210"/>
    </ligand>
</feature>
<evidence type="ECO:0000259" key="15">
    <source>
        <dbReference type="Pfam" id="PF01207"/>
    </source>
</evidence>
<keyword evidence="8" id="KW-0694">RNA-binding</keyword>
<keyword evidence="3" id="KW-0820">tRNA-binding</keyword>
<dbReference type="Proteomes" id="UP000298381">
    <property type="component" value="Unassembled WGS sequence"/>
</dbReference>
<reference evidence="16 17" key="1">
    <citation type="submission" date="2019-03" db="EMBL/GenBank/DDBJ databases">
        <title>Draft genome sequence data and analysis of a Fermenting Bacterium, Soehngenia longevitae strain 1933PT, isolated from petroleum reservoir in Azerbaijan.</title>
        <authorList>
            <person name="Grouzdev D.S."/>
            <person name="Bidzhieva S.K."/>
            <person name="Sokolova D.S."/>
            <person name="Tourova T.P."/>
            <person name="Poltaraus A.B."/>
            <person name="Nazina T.N."/>
        </authorList>
    </citation>
    <scope>NUCLEOTIDE SEQUENCE [LARGE SCALE GENOMIC DNA]</scope>
    <source>
        <strain evidence="16 17">1933P</strain>
    </source>
</reference>
<organism evidence="16 17">
    <name type="scientific">Soehngenia longivitae</name>
    <dbReference type="NCBI Taxonomy" id="2562294"/>
    <lineage>
        <taxon>Bacteria</taxon>
        <taxon>Bacillati</taxon>
        <taxon>Bacillota</taxon>
        <taxon>Tissierellia</taxon>
        <taxon>Tissierellales</taxon>
        <taxon>Tissierellaceae</taxon>
        <taxon>Soehngenia</taxon>
    </lineage>
</organism>
<dbReference type="InterPro" id="IPR004652">
    <property type="entry name" value="DusB-like"/>
</dbReference>
<keyword evidence="7" id="KW-0521">NADP</keyword>
<dbReference type="GO" id="GO:0000049">
    <property type="term" value="F:tRNA binding"/>
    <property type="evidence" value="ECO:0007669"/>
    <property type="project" value="UniProtKB-KW"/>
</dbReference>
<evidence type="ECO:0000313" key="17">
    <source>
        <dbReference type="Proteomes" id="UP000298381"/>
    </source>
</evidence>
<evidence type="ECO:0000256" key="12">
    <source>
        <dbReference type="PIRNR" id="PIRNR006621"/>
    </source>
</evidence>
<comment type="caution">
    <text evidence="16">The sequence shown here is derived from an EMBL/GenBank/DDBJ whole genome shotgun (WGS) entry which is preliminary data.</text>
</comment>
<evidence type="ECO:0000256" key="6">
    <source>
        <dbReference type="ARBA" id="ARBA00022694"/>
    </source>
</evidence>
<dbReference type="InterPro" id="IPR018517">
    <property type="entry name" value="tRNA_hU_synthase_CS"/>
</dbReference>
<evidence type="ECO:0000256" key="9">
    <source>
        <dbReference type="ARBA" id="ARBA00023002"/>
    </source>
</evidence>
<evidence type="ECO:0000256" key="4">
    <source>
        <dbReference type="ARBA" id="ARBA00022630"/>
    </source>
</evidence>
<dbReference type="AlphaFoldDB" id="A0A4Z0D5C6"/>
<comment type="similarity">
    <text evidence="12">Belongs to the dus family.</text>
</comment>
<evidence type="ECO:0000256" key="7">
    <source>
        <dbReference type="ARBA" id="ARBA00022857"/>
    </source>
</evidence>
<keyword evidence="6 12" id="KW-0819">tRNA processing</keyword>
<feature type="binding site" evidence="14">
    <location>
        <position position="125"/>
    </location>
    <ligand>
        <name>FMN</name>
        <dbReference type="ChEBI" id="CHEBI:58210"/>
    </ligand>
</feature>
<proteinExistence type="inferred from homology"/>
<comment type="catalytic activity">
    <reaction evidence="10">
        <text>a 5,6-dihydrouridine in tRNA + NADP(+) = a uridine in tRNA + NADPH + H(+)</text>
        <dbReference type="Rhea" id="RHEA:23624"/>
        <dbReference type="Rhea" id="RHEA-COMP:13339"/>
        <dbReference type="Rhea" id="RHEA-COMP:13887"/>
        <dbReference type="ChEBI" id="CHEBI:15378"/>
        <dbReference type="ChEBI" id="CHEBI:57783"/>
        <dbReference type="ChEBI" id="CHEBI:58349"/>
        <dbReference type="ChEBI" id="CHEBI:65315"/>
        <dbReference type="ChEBI" id="CHEBI:74443"/>
    </reaction>
</comment>
<dbReference type="PANTHER" id="PTHR45846">
    <property type="entry name" value="TRNA-DIHYDROURIDINE(47) SYNTHASE [NAD(P)(+)]-LIKE"/>
    <property type="match status" value="1"/>
</dbReference>
<evidence type="ECO:0000256" key="5">
    <source>
        <dbReference type="ARBA" id="ARBA00022643"/>
    </source>
</evidence>
<dbReference type="EC" id="1.3.1.-" evidence="12"/>
<sequence>MAGYTDLTFRKIARKLGAGLVTSEMVSAKGMYYNDKKTFELTMTDESERPFAIQIFGSDPDIMAYVVETKLNERDDFDIVDINMGCPAPKIVKNNEGSALMNDMKLSYNIVKKIVDISNKPVTVKIRMGWDKYNINGVDFAKMLEQAGASAVTVHARTREMFYSGKADIDFIRKVKESISIPVIGNGDITTPEDAISVLERTNCDYVAVGRAAIGNPWIFLNINEALSQKEITKPTSEMIINMAIFHLNELCKTKGERIGVNEMRKHIHGYIKGLTNSKNVREQINTINSKTEVVSILNDYLYRLKSS</sequence>
<dbReference type="NCBIfam" id="TIGR00737">
    <property type="entry name" value="nifR3_yhdG"/>
    <property type="match status" value="1"/>
</dbReference>
<dbReference type="CDD" id="cd02801">
    <property type="entry name" value="DUS_like_FMN"/>
    <property type="match status" value="1"/>
</dbReference>
<dbReference type="GO" id="GO:0050660">
    <property type="term" value="F:flavin adenine dinucleotide binding"/>
    <property type="evidence" value="ECO:0007669"/>
    <property type="project" value="InterPro"/>
</dbReference>
<dbReference type="Gene3D" id="1.10.1200.80">
    <property type="entry name" value="Putative flavin oxidoreducatase, domain 2"/>
    <property type="match status" value="1"/>
</dbReference>
<dbReference type="EMBL" id="SRIB01000010">
    <property type="protein sequence ID" value="TFZ39713.1"/>
    <property type="molecule type" value="Genomic_DNA"/>
</dbReference>
<keyword evidence="5 12" id="KW-0288">FMN</keyword>
<accession>A0A4Z0D5C6</accession>
<feature type="binding site" evidence="14">
    <location>
        <begin position="210"/>
        <end position="211"/>
    </location>
    <ligand>
        <name>FMN</name>
        <dbReference type="ChEBI" id="CHEBI:58210"/>
    </ligand>
</feature>
<comment type="cofactor">
    <cofactor evidence="1 12 14">
        <name>FMN</name>
        <dbReference type="ChEBI" id="CHEBI:58210"/>
    </cofactor>
</comment>
<comment type="catalytic activity">
    <reaction evidence="11">
        <text>a 5,6-dihydrouridine in tRNA + NAD(+) = a uridine in tRNA + NADH + H(+)</text>
        <dbReference type="Rhea" id="RHEA:54452"/>
        <dbReference type="Rhea" id="RHEA-COMP:13339"/>
        <dbReference type="Rhea" id="RHEA-COMP:13887"/>
        <dbReference type="ChEBI" id="CHEBI:15378"/>
        <dbReference type="ChEBI" id="CHEBI:57540"/>
        <dbReference type="ChEBI" id="CHEBI:57945"/>
        <dbReference type="ChEBI" id="CHEBI:65315"/>
        <dbReference type="ChEBI" id="CHEBI:74443"/>
    </reaction>
</comment>
<dbReference type="InterPro" id="IPR035587">
    <property type="entry name" value="DUS-like_FMN-bd"/>
</dbReference>
<feature type="binding site" evidence="14">
    <location>
        <position position="54"/>
    </location>
    <ligand>
        <name>FMN</name>
        <dbReference type="ChEBI" id="CHEBI:58210"/>
    </ligand>
</feature>
<keyword evidence="14" id="KW-0547">Nucleotide-binding</keyword>
<feature type="domain" description="DUS-like FMN-binding" evidence="15">
    <location>
        <begin position="1"/>
        <end position="298"/>
    </location>
</feature>
<evidence type="ECO:0000256" key="8">
    <source>
        <dbReference type="ARBA" id="ARBA00022884"/>
    </source>
</evidence>
<gene>
    <name evidence="16" type="primary">dusB</name>
    <name evidence="16" type="ORF">E4100_07360</name>
</gene>
<dbReference type="PANTHER" id="PTHR45846:SF1">
    <property type="entry name" value="TRNA-DIHYDROURIDINE(47) SYNTHASE [NAD(P)(+)]-LIKE"/>
    <property type="match status" value="1"/>
</dbReference>
<evidence type="ECO:0000256" key="3">
    <source>
        <dbReference type="ARBA" id="ARBA00022555"/>
    </source>
</evidence>
<dbReference type="Gene3D" id="3.20.20.70">
    <property type="entry name" value="Aldolase class I"/>
    <property type="match status" value="1"/>
</dbReference>
<dbReference type="InterPro" id="IPR024036">
    <property type="entry name" value="tRNA-dHydroUridine_Synthase_C"/>
</dbReference>
<protein>
    <recommendedName>
        <fullName evidence="12">tRNA-dihydrouridine synthase</fullName>
        <ecNumber evidence="12">1.3.1.-</ecNumber>
    </recommendedName>
</protein>
<evidence type="ECO:0000256" key="14">
    <source>
        <dbReference type="PIRSR" id="PIRSR006621-2"/>
    </source>
</evidence>
<dbReference type="OrthoDB" id="9764501at2"/>
<feature type="active site" description="Proton donor" evidence="13">
    <location>
        <position position="86"/>
    </location>
</feature>
<keyword evidence="9 12" id="KW-0560">Oxidoreductase</keyword>
<evidence type="ECO:0000313" key="16">
    <source>
        <dbReference type="EMBL" id="TFZ39713.1"/>
    </source>
</evidence>
<dbReference type="Pfam" id="PF01207">
    <property type="entry name" value="Dus"/>
    <property type="match status" value="1"/>
</dbReference>
<keyword evidence="17" id="KW-1185">Reference proteome</keyword>
<evidence type="ECO:0000256" key="10">
    <source>
        <dbReference type="ARBA" id="ARBA00048205"/>
    </source>
</evidence>
<dbReference type="InterPro" id="IPR001269">
    <property type="entry name" value="DUS_fam"/>
</dbReference>
<dbReference type="InterPro" id="IPR013785">
    <property type="entry name" value="Aldolase_TIM"/>
</dbReference>
<comment type="function">
    <text evidence="2 12">Catalyzes the synthesis of 5,6-dihydrouridine (D), a modified base found in the D-loop of most tRNAs, via the reduction of the C5-C6 double bond in target uridines.</text>
</comment>
<evidence type="ECO:0000256" key="11">
    <source>
        <dbReference type="ARBA" id="ARBA00048802"/>
    </source>
</evidence>
<keyword evidence="4 12" id="KW-0285">Flavoprotein</keyword>